<dbReference type="OrthoDB" id="6467801at2759"/>
<accession>A0A4Y2KSB0</accession>
<protein>
    <submittedName>
        <fullName evidence="1">Uncharacterized protein</fullName>
    </submittedName>
</protein>
<name>A0A4Y2KSB0_ARAVE</name>
<proteinExistence type="predicted"/>
<evidence type="ECO:0000313" key="2">
    <source>
        <dbReference type="Proteomes" id="UP000499080"/>
    </source>
</evidence>
<dbReference type="GO" id="GO:0003676">
    <property type="term" value="F:nucleic acid binding"/>
    <property type="evidence" value="ECO:0007669"/>
    <property type="project" value="InterPro"/>
</dbReference>
<dbReference type="EMBL" id="BGPR01004878">
    <property type="protein sequence ID" value="GBN04373.1"/>
    <property type="molecule type" value="Genomic_DNA"/>
</dbReference>
<dbReference type="InterPro" id="IPR036397">
    <property type="entry name" value="RNaseH_sf"/>
</dbReference>
<dbReference type="Gene3D" id="3.30.420.10">
    <property type="entry name" value="Ribonuclease H-like superfamily/Ribonuclease H"/>
    <property type="match status" value="1"/>
</dbReference>
<sequence>MLFDSPGPDNTAIGLLMIGNTLPGLTSLVSNCIGRMHVYEYGDNINNPYWIIHLVCQQGTVQSGGAFVMCIPTDWDNSSIKMRHPTRRELLPCGSRNTILTLDTSIGHLNPQTRTDIEDICDALLHVVEKRSPPPRTSMDLLTALQDSWCEFPPGYLQTLVESMPHRFALLLRVHGGPTRY</sequence>
<dbReference type="Proteomes" id="UP000499080">
    <property type="component" value="Unassembled WGS sequence"/>
</dbReference>
<comment type="caution">
    <text evidence="1">The sequence shown here is derived from an EMBL/GenBank/DDBJ whole genome shotgun (WGS) entry which is preliminary data.</text>
</comment>
<reference evidence="1 2" key="1">
    <citation type="journal article" date="2019" name="Sci. Rep.">
        <title>Orb-weaving spider Araneus ventricosus genome elucidates the spidroin gene catalogue.</title>
        <authorList>
            <person name="Kono N."/>
            <person name="Nakamura H."/>
            <person name="Ohtoshi R."/>
            <person name="Moran D.A.P."/>
            <person name="Shinohara A."/>
            <person name="Yoshida Y."/>
            <person name="Fujiwara M."/>
            <person name="Mori M."/>
            <person name="Tomita M."/>
            <person name="Arakawa K."/>
        </authorList>
    </citation>
    <scope>NUCLEOTIDE SEQUENCE [LARGE SCALE GENOMIC DNA]</scope>
</reference>
<gene>
    <name evidence="1" type="ORF">AVEN_1160_1</name>
</gene>
<keyword evidence="2" id="KW-1185">Reference proteome</keyword>
<organism evidence="1 2">
    <name type="scientific">Araneus ventricosus</name>
    <name type="common">Orbweaver spider</name>
    <name type="synonym">Epeira ventricosa</name>
    <dbReference type="NCBI Taxonomy" id="182803"/>
    <lineage>
        <taxon>Eukaryota</taxon>
        <taxon>Metazoa</taxon>
        <taxon>Ecdysozoa</taxon>
        <taxon>Arthropoda</taxon>
        <taxon>Chelicerata</taxon>
        <taxon>Arachnida</taxon>
        <taxon>Araneae</taxon>
        <taxon>Araneomorphae</taxon>
        <taxon>Entelegynae</taxon>
        <taxon>Araneoidea</taxon>
        <taxon>Araneidae</taxon>
        <taxon>Araneus</taxon>
    </lineage>
</organism>
<evidence type="ECO:0000313" key="1">
    <source>
        <dbReference type="EMBL" id="GBN04373.1"/>
    </source>
</evidence>
<dbReference type="AlphaFoldDB" id="A0A4Y2KSB0"/>